<dbReference type="InterPro" id="IPR011701">
    <property type="entry name" value="MFS"/>
</dbReference>
<protein>
    <submittedName>
        <fullName evidence="8">MFS transporter</fullName>
    </submittedName>
</protein>
<evidence type="ECO:0000256" key="6">
    <source>
        <dbReference type="SAM" id="Phobius"/>
    </source>
</evidence>
<feature type="transmembrane region" description="Helical" evidence="6">
    <location>
        <begin position="237"/>
        <end position="254"/>
    </location>
</feature>
<feature type="domain" description="Major facilitator superfamily (MFS) profile" evidence="7">
    <location>
        <begin position="10"/>
        <end position="382"/>
    </location>
</feature>
<dbReference type="SUPFAM" id="SSF103473">
    <property type="entry name" value="MFS general substrate transporter"/>
    <property type="match status" value="1"/>
</dbReference>
<evidence type="ECO:0000259" key="7">
    <source>
        <dbReference type="PROSITE" id="PS50850"/>
    </source>
</evidence>
<feature type="transmembrane region" description="Helical" evidence="6">
    <location>
        <begin position="266"/>
        <end position="287"/>
    </location>
</feature>
<feature type="transmembrane region" description="Helical" evidence="6">
    <location>
        <begin position="162"/>
        <end position="183"/>
    </location>
</feature>
<feature type="transmembrane region" description="Helical" evidence="6">
    <location>
        <begin position="134"/>
        <end position="156"/>
    </location>
</feature>
<dbReference type="PANTHER" id="PTHR23531:SF1">
    <property type="entry name" value="QUINOLENE RESISTANCE PROTEIN NORA"/>
    <property type="match status" value="1"/>
</dbReference>
<keyword evidence="5 6" id="KW-0472">Membrane</keyword>
<evidence type="ECO:0000313" key="8">
    <source>
        <dbReference type="EMBL" id="UXU56547.1"/>
    </source>
</evidence>
<evidence type="ECO:0000256" key="2">
    <source>
        <dbReference type="ARBA" id="ARBA00022448"/>
    </source>
</evidence>
<dbReference type="GO" id="GO:0005886">
    <property type="term" value="C:plasma membrane"/>
    <property type="evidence" value="ECO:0007669"/>
    <property type="project" value="UniProtKB-SubCell"/>
</dbReference>
<comment type="subcellular location">
    <subcellularLocation>
        <location evidence="1">Cell membrane</location>
        <topology evidence="1">Multi-pass membrane protein</topology>
    </subcellularLocation>
</comment>
<reference evidence="8" key="1">
    <citation type="submission" date="2022-03" db="EMBL/GenBank/DDBJ databases">
        <title>Comparative Genomics of East African Camel-Associated Staphylococcaceae spp.: Diversity and Inheritance of Traits Involved in Host-Pathogen Interactions.</title>
        <authorList>
            <person name="Akarsu H."/>
            <person name="Liljander A."/>
            <person name="Younan M."/>
            <person name="Brodard I."/>
            <person name="Glucks I."/>
            <person name="Labroussaa F."/>
            <person name="Overesch G."/>
            <person name="Kuhnert P."/>
            <person name="Perreten V."/>
            <person name="Drexler J.F."/>
            <person name="Corman V.M."/>
            <person name="Falquet L."/>
            <person name="Jores J."/>
        </authorList>
    </citation>
    <scope>NUCLEOTIDE SEQUENCE</scope>
    <source>
        <strain evidence="8">IVB6197</strain>
    </source>
</reference>
<evidence type="ECO:0000256" key="5">
    <source>
        <dbReference type="ARBA" id="ARBA00023136"/>
    </source>
</evidence>
<dbReference type="AlphaFoldDB" id="A0ABD7TUA4"/>
<dbReference type="EMBL" id="CP094809">
    <property type="protein sequence ID" value="UXU56547.1"/>
    <property type="molecule type" value="Genomic_DNA"/>
</dbReference>
<evidence type="ECO:0000256" key="3">
    <source>
        <dbReference type="ARBA" id="ARBA00022692"/>
    </source>
</evidence>
<dbReference type="Pfam" id="PF07690">
    <property type="entry name" value="MFS_1"/>
    <property type="match status" value="1"/>
</dbReference>
<dbReference type="CDD" id="cd17489">
    <property type="entry name" value="MFS_YfcJ_like"/>
    <property type="match status" value="1"/>
</dbReference>
<evidence type="ECO:0000313" key="9">
    <source>
        <dbReference type="Proteomes" id="UP001065705"/>
    </source>
</evidence>
<dbReference type="PROSITE" id="PS50850">
    <property type="entry name" value="MFS"/>
    <property type="match status" value="1"/>
</dbReference>
<keyword evidence="2" id="KW-0813">Transport</keyword>
<feature type="transmembrane region" description="Helical" evidence="6">
    <location>
        <begin position="293"/>
        <end position="315"/>
    </location>
</feature>
<organism evidence="8 9">
    <name type="scientific">Staphylococcus agnetis</name>
    <dbReference type="NCBI Taxonomy" id="985762"/>
    <lineage>
        <taxon>Bacteria</taxon>
        <taxon>Bacillati</taxon>
        <taxon>Bacillota</taxon>
        <taxon>Bacilli</taxon>
        <taxon>Bacillales</taxon>
        <taxon>Staphylococcaceae</taxon>
        <taxon>Staphylococcus</taxon>
    </lineage>
</organism>
<evidence type="ECO:0000256" key="4">
    <source>
        <dbReference type="ARBA" id="ARBA00022989"/>
    </source>
</evidence>
<evidence type="ECO:0000256" key="1">
    <source>
        <dbReference type="ARBA" id="ARBA00004651"/>
    </source>
</evidence>
<dbReference type="PANTHER" id="PTHR23531">
    <property type="entry name" value="QUINOLENE RESISTANCE PROTEIN NORA"/>
    <property type="match status" value="1"/>
</dbReference>
<dbReference type="InterPro" id="IPR052714">
    <property type="entry name" value="MFS_Exporter"/>
</dbReference>
<feature type="transmembrane region" description="Helical" evidence="6">
    <location>
        <begin position="356"/>
        <end position="379"/>
    </location>
</feature>
<feature type="transmembrane region" description="Helical" evidence="6">
    <location>
        <begin position="76"/>
        <end position="103"/>
    </location>
</feature>
<dbReference type="Gene3D" id="1.20.1250.20">
    <property type="entry name" value="MFS general substrate transporter like domains"/>
    <property type="match status" value="2"/>
</dbReference>
<keyword evidence="3 6" id="KW-0812">Transmembrane</keyword>
<feature type="transmembrane region" description="Helical" evidence="6">
    <location>
        <begin position="12"/>
        <end position="32"/>
    </location>
</feature>
<proteinExistence type="predicted"/>
<sequence length="386" mass="43264">MNYNKIFNKSFMMLFVSNFFIFIAFEMLLPVLPAYLNQMQASPLQIGLIVSLFTIGSVLIRPFIGYYMINRNVKMIVILITTMLLIVTMSYPFLEIIVILMALRLFHGVLWGASTTVNNTLAIDYLPENKLGEGIGYFSISTTAGAIIAQSLGIFVYNAYTFNILIVCATALNLFALVMLTMLDTPKKAHVNVKGFKFLESLMLKATRFQSVLVVLSTFSFGSIVTFLVIFSEQRHIPSVFLFFVINALVSTLIRPITGRWYDRKGPWSIIIFSAIIAFISMIVLAMTHTLPMLILSATLFGAGYGTLMPSLQTWAVQSVDHAKSSLANASFFSSFDLGFGMSSLLLSILSKWLSIQMIFFISSLAFLLVFILVIHNAYQCRRSRQ</sequence>
<accession>A0ABD7TUA4</accession>
<dbReference type="RefSeq" id="WP_262617932.1">
    <property type="nucleotide sequence ID" value="NZ_CP094809.1"/>
</dbReference>
<dbReference type="InterPro" id="IPR036259">
    <property type="entry name" value="MFS_trans_sf"/>
</dbReference>
<feature type="transmembrane region" description="Helical" evidence="6">
    <location>
        <begin position="212"/>
        <end position="231"/>
    </location>
</feature>
<feature type="transmembrane region" description="Helical" evidence="6">
    <location>
        <begin position="44"/>
        <end position="64"/>
    </location>
</feature>
<dbReference type="Proteomes" id="UP001065705">
    <property type="component" value="Chromosome"/>
</dbReference>
<name>A0ABD7TUA4_9STAP</name>
<dbReference type="InterPro" id="IPR020846">
    <property type="entry name" value="MFS_dom"/>
</dbReference>
<keyword evidence="4 6" id="KW-1133">Transmembrane helix</keyword>
<gene>
    <name evidence="8" type="ORF">MUA95_08210</name>
</gene>